<dbReference type="PANTHER" id="PTHR31157:SF1">
    <property type="entry name" value="SCP DOMAIN-CONTAINING PROTEIN"/>
    <property type="match status" value="1"/>
</dbReference>
<keyword evidence="1" id="KW-0732">Signal</keyword>
<dbReference type="InterPro" id="IPR035940">
    <property type="entry name" value="CAP_sf"/>
</dbReference>
<name>A0A5S5DVG3_9FLAO</name>
<evidence type="ECO:0000313" key="4">
    <source>
        <dbReference type="Proteomes" id="UP000323136"/>
    </source>
</evidence>
<dbReference type="PANTHER" id="PTHR31157">
    <property type="entry name" value="SCP DOMAIN-CONTAINING PROTEIN"/>
    <property type="match status" value="1"/>
</dbReference>
<dbReference type="Proteomes" id="UP000323136">
    <property type="component" value="Unassembled WGS sequence"/>
</dbReference>
<dbReference type="SUPFAM" id="SSF55797">
    <property type="entry name" value="PR-1-like"/>
    <property type="match status" value="1"/>
</dbReference>
<sequence>MKSLLLKITLSTLLVLFNSCSSSDDTDIITSEERLMESEILLLLNEHRVSIGLNKLIELDIIKSQTKEHTNYMIAKDEISHDNFNDRSNYLKAKINLIGIGENVAKGNNSANSVVNGWLNSQGHKENIEGDYTHFNITAKKNKSNTWYYTNIFIKK</sequence>
<evidence type="ECO:0000313" key="3">
    <source>
        <dbReference type="EMBL" id="TYP99258.1"/>
    </source>
</evidence>
<dbReference type="AlphaFoldDB" id="A0A5S5DVG3"/>
<proteinExistence type="predicted"/>
<dbReference type="CDD" id="cd05379">
    <property type="entry name" value="CAP_bacterial"/>
    <property type="match status" value="1"/>
</dbReference>
<keyword evidence="4" id="KW-1185">Reference proteome</keyword>
<accession>A0A5S5DVG3</accession>
<evidence type="ECO:0000256" key="1">
    <source>
        <dbReference type="SAM" id="SignalP"/>
    </source>
</evidence>
<evidence type="ECO:0000259" key="2">
    <source>
        <dbReference type="Pfam" id="PF00188"/>
    </source>
</evidence>
<organism evidence="3 4">
    <name type="scientific">Tenacibaculum adriaticum</name>
    <dbReference type="NCBI Taxonomy" id="413713"/>
    <lineage>
        <taxon>Bacteria</taxon>
        <taxon>Pseudomonadati</taxon>
        <taxon>Bacteroidota</taxon>
        <taxon>Flavobacteriia</taxon>
        <taxon>Flavobacteriales</taxon>
        <taxon>Flavobacteriaceae</taxon>
        <taxon>Tenacibaculum</taxon>
    </lineage>
</organism>
<comment type="caution">
    <text evidence="3">The sequence shown here is derived from an EMBL/GenBank/DDBJ whole genome shotgun (WGS) entry which is preliminary data.</text>
</comment>
<protein>
    <recommendedName>
        <fullName evidence="2">SCP domain-containing protein</fullName>
    </recommendedName>
</protein>
<feature type="domain" description="SCP" evidence="2">
    <location>
        <begin position="43"/>
        <end position="146"/>
    </location>
</feature>
<dbReference type="EMBL" id="VNIA01000002">
    <property type="protein sequence ID" value="TYP99258.1"/>
    <property type="molecule type" value="Genomic_DNA"/>
</dbReference>
<dbReference type="OrthoDB" id="982527at2"/>
<feature type="signal peptide" evidence="1">
    <location>
        <begin position="1"/>
        <end position="23"/>
    </location>
</feature>
<dbReference type="RefSeq" id="WP_148870037.1">
    <property type="nucleotide sequence ID" value="NZ_VNIA01000002.1"/>
</dbReference>
<dbReference type="InterPro" id="IPR014044">
    <property type="entry name" value="CAP_dom"/>
</dbReference>
<dbReference type="Pfam" id="PF00188">
    <property type="entry name" value="CAP"/>
    <property type="match status" value="1"/>
</dbReference>
<feature type="chain" id="PRO_5024372038" description="SCP domain-containing protein" evidence="1">
    <location>
        <begin position="24"/>
        <end position="156"/>
    </location>
</feature>
<reference evidence="3 4" key="1">
    <citation type="submission" date="2019-07" db="EMBL/GenBank/DDBJ databases">
        <title>Genomic Encyclopedia of Type Strains, Phase IV (KMG-IV): sequencing the most valuable type-strain genomes for metagenomic binning, comparative biology and taxonomic classification.</title>
        <authorList>
            <person name="Goeker M."/>
        </authorList>
    </citation>
    <scope>NUCLEOTIDE SEQUENCE [LARGE SCALE GENOMIC DNA]</scope>
    <source>
        <strain evidence="3 4">DSM 18961</strain>
    </source>
</reference>
<dbReference type="Gene3D" id="3.40.33.10">
    <property type="entry name" value="CAP"/>
    <property type="match status" value="1"/>
</dbReference>
<gene>
    <name evidence="3" type="ORF">C7447_102580</name>
</gene>